<feature type="coiled-coil region" evidence="1">
    <location>
        <begin position="190"/>
        <end position="217"/>
    </location>
</feature>
<dbReference type="GO" id="GO:0006313">
    <property type="term" value="P:DNA transposition"/>
    <property type="evidence" value="ECO:0007669"/>
    <property type="project" value="InterPro"/>
</dbReference>
<organism evidence="4 5">
    <name type="scientific">Lentilactobacillus sunkii</name>
    <dbReference type="NCBI Taxonomy" id="481719"/>
    <lineage>
        <taxon>Bacteria</taxon>
        <taxon>Bacillati</taxon>
        <taxon>Bacillota</taxon>
        <taxon>Bacilli</taxon>
        <taxon>Lactobacillales</taxon>
        <taxon>Lactobacillaceae</taxon>
        <taxon>Lentilactobacillus</taxon>
    </lineage>
</organism>
<dbReference type="PANTHER" id="PTHR33055:SF15">
    <property type="entry name" value="TRANSPOSASE-RELATED"/>
    <property type="match status" value="1"/>
</dbReference>
<dbReference type="NCBIfam" id="NF033542">
    <property type="entry name" value="transpos_IS110"/>
    <property type="match status" value="1"/>
</dbReference>
<evidence type="ECO:0000256" key="1">
    <source>
        <dbReference type="SAM" id="Coils"/>
    </source>
</evidence>
<dbReference type="RefSeq" id="WP_070368458.1">
    <property type="nucleotide sequence ID" value="NZ_JAZHVW010000012.1"/>
</dbReference>
<sequence length="370" mass="41751">MQSIVYVGMDVHKESLSLCAVNSDTGEILGETKCALDTQMLGKFLATLRKNCGEQTKFVTGYEAGCLGYSWHNSLEELGIECHIMAPTTMYSSSKNKMVKNDRQDAKMIARNLMNGTYRSVYVPDSEDNSIKEFIRMRKSFKLAQKKIKQQINAFVLRLGFSFDGKSKWTEAYLNWLNKLPLTGHLKMVIDEYLIQYDELSRKIARYDEELENLSLSDKYAEPVQKLRCFKGINTVTGMVIHVEISDFSRFPTPTAFASYLGLTPNEHSSGNSINKGSITKQGNSAVRSTLVECAHSLVRGRIGRKSKRVNARQKGQPGKVISYADRAVERLQRKFFRLVAAGKPQNLAIVAVARELACFIWGMETQHLD</sequence>
<dbReference type="GO" id="GO:0003677">
    <property type="term" value="F:DNA binding"/>
    <property type="evidence" value="ECO:0007669"/>
    <property type="project" value="InterPro"/>
</dbReference>
<reference evidence="4 5" key="1">
    <citation type="submission" date="2016-09" db="EMBL/GenBank/DDBJ databases">
        <title>Genome Sequence of Lactobacillus sunkii Strain CG01.</title>
        <authorList>
            <person name="Poehlein A."/>
            <person name="Gabris C."/>
            <person name="Bengelsdorf F.R."/>
            <person name="Duerre P."/>
            <person name="Daniel R."/>
        </authorList>
    </citation>
    <scope>NUCLEOTIDE SEQUENCE [LARGE SCALE GENOMIC DNA]</scope>
    <source>
        <strain evidence="4 5">CG_D</strain>
    </source>
</reference>
<dbReference type="Pfam" id="PF02371">
    <property type="entry name" value="Transposase_20"/>
    <property type="match status" value="1"/>
</dbReference>
<dbReference type="PANTHER" id="PTHR33055">
    <property type="entry name" value="TRANSPOSASE FOR INSERTION SEQUENCE ELEMENT IS1111A"/>
    <property type="match status" value="1"/>
</dbReference>
<evidence type="ECO:0000313" key="5">
    <source>
        <dbReference type="Proteomes" id="UP000177010"/>
    </source>
</evidence>
<gene>
    <name evidence="4" type="ORF">LASUN_22330</name>
</gene>
<dbReference type="InterPro" id="IPR002525">
    <property type="entry name" value="Transp_IS110-like_N"/>
</dbReference>
<comment type="caution">
    <text evidence="4">The sequence shown here is derived from an EMBL/GenBank/DDBJ whole genome shotgun (WGS) entry which is preliminary data.</text>
</comment>
<accession>A0A1E7XA87</accession>
<proteinExistence type="predicted"/>
<evidence type="ECO:0000259" key="2">
    <source>
        <dbReference type="Pfam" id="PF01548"/>
    </source>
</evidence>
<feature type="domain" description="Transposase IS110-like N-terminal" evidence="2">
    <location>
        <begin position="7"/>
        <end position="156"/>
    </location>
</feature>
<dbReference type="EMBL" id="MIQE01000023">
    <property type="protein sequence ID" value="OFA09908.1"/>
    <property type="molecule type" value="Genomic_DNA"/>
</dbReference>
<name>A0A1E7XA87_9LACO</name>
<dbReference type="InterPro" id="IPR003346">
    <property type="entry name" value="Transposase_20"/>
</dbReference>
<dbReference type="STRING" id="481719.LASUN_22330"/>
<dbReference type="AlphaFoldDB" id="A0A1E7XA87"/>
<feature type="domain" description="Transposase IS116/IS110/IS902 C-terminal" evidence="3">
    <location>
        <begin position="226"/>
        <end position="300"/>
    </location>
</feature>
<evidence type="ECO:0000259" key="3">
    <source>
        <dbReference type="Pfam" id="PF02371"/>
    </source>
</evidence>
<dbReference type="Pfam" id="PF01548">
    <property type="entry name" value="DEDD_Tnp_IS110"/>
    <property type="match status" value="1"/>
</dbReference>
<dbReference type="GO" id="GO:0004803">
    <property type="term" value="F:transposase activity"/>
    <property type="evidence" value="ECO:0007669"/>
    <property type="project" value="InterPro"/>
</dbReference>
<keyword evidence="1" id="KW-0175">Coiled coil</keyword>
<evidence type="ECO:0000313" key="4">
    <source>
        <dbReference type="EMBL" id="OFA09908.1"/>
    </source>
</evidence>
<dbReference type="Proteomes" id="UP000177010">
    <property type="component" value="Unassembled WGS sequence"/>
</dbReference>
<protein>
    <submittedName>
        <fullName evidence="4">Transposase IS116/IS110/IS902 family protein</fullName>
    </submittedName>
</protein>
<dbReference type="InterPro" id="IPR047650">
    <property type="entry name" value="Transpos_IS110"/>
</dbReference>